<accession>A0A316L1J0</accession>
<feature type="domain" description="Phosphoribosyltransferase" evidence="1">
    <location>
        <begin position="18"/>
        <end position="184"/>
    </location>
</feature>
<dbReference type="Gene3D" id="3.30.1310.20">
    <property type="entry name" value="PRTase-like"/>
    <property type="match status" value="1"/>
</dbReference>
<name>A0A316L1J0_9FLAO</name>
<comment type="caution">
    <text evidence="2">The sequence shown here is derived from an EMBL/GenBank/DDBJ whole genome shotgun (WGS) entry which is preliminary data.</text>
</comment>
<protein>
    <submittedName>
        <fullName evidence="2">Phosphoribosyltransferase</fullName>
    </submittedName>
</protein>
<dbReference type="Proteomes" id="UP000245762">
    <property type="component" value="Unassembled WGS sequence"/>
</dbReference>
<dbReference type="GO" id="GO:0016757">
    <property type="term" value="F:glycosyltransferase activity"/>
    <property type="evidence" value="ECO:0007669"/>
    <property type="project" value="UniProtKB-KW"/>
</dbReference>
<keyword evidence="3" id="KW-1185">Reference proteome</keyword>
<dbReference type="RefSeq" id="WP_109661161.1">
    <property type="nucleotide sequence ID" value="NZ_QGEG01000001.1"/>
</dbReference>
<dbReference type="AlphaFoldDB" id="A0A316L1J0"/>
<reference evidence="2 3" key="1">
    <citation type="submission" date="2018-05" db="EMBL/GenBank/DDBJ databases">
        <title>Complete genome sequence of Flagellimonas aquimarina ECD12 isolated from seaweed Ecklonia cava.</title>
        <authorList>
            <person name="Choi S."/>
            <person name="Seong C."/>
        </authorList>
    </citation>
    <scope>NUCLEOTIDE SEQUENCE [LARGE SCALE GENOMIC DNA]</scope>
    <source>
        <strain evidence="2 3">ECD12</strain>
    </source>
</reference>
<dbReference type="SUPFAM" id="SSF53271">
    <property type="entry name" value="PRTase-like"/>
    <property type="match status" value="1"/>
</dbReference>
<organism evidence="2 3">
    <name type="scientific">Flagellimonas aquimarina</name>
    <dbReference type="NCBI Taxonomy" id="2201895"/>
    <lineage>
        <taxon>Bacteria</taxon>
        <taxon>Pseudomonadati</taxon>
        <taxon>Bacteroidota</taxon>
        <taxon>Flavobacteriia</taxon>
        <taxon>Flavobacteriales</taxon>
        <taxon>Flavobacteriaceae</taxon>
        <taxon>Flagellimonas</taxon>
    </lineage>
</organism>
<dbReference type="InterPro" id="IPR000836">
    <property type="entry name" value="PRTase_dom"/>
</dbReference>
<sequence>MFEDRTDAGIQLSQALIQFKKEDVVVLAIPRGGLPLGSIVAKKLQAPLDVVLTKKIGHPYHREYAIGAVSLENMILSNAVGVTKNYIEEEAQRIRQKLRKRQNQYYKNRMPENLKNKIVIIVDDGIATGNTILVTAELVKKQQPKKIVIAVPVASKSAIKKIKSSGNVDEVICLQTPFNFKAVGQFYLEFHQVSDKEAIQLLEESYVNGI</sequence>
<proteinExistence type="predicted"/>
<evidence type="ECO:0000313" key="2">
    <source>
        <dbReference type="EMBL" id="PWL40387.1"/>
    </source>
</evidence>
<dbReference type="OrthoDB" id="9810066at2"/>
<keyword evidence="2" id="KW-0808">Transferase</keyword>
<dbReference type="CDD" id="cd06223">
    <property type="entry name" value="PRTases_typeI"/>
    <property type="match status" value="1"/>
</dbReference>
<dbReference type="EMBL" id="QGEG01000001">
    <property type="protein sequence ID" value="PWL40387.1"/>
    <property type="molecule type" value="Genomic_DNA"/>
</dbReference>
<keyword evidence="2" id="KW-0328">Glycosyltransferase</keyword>
<dbReference type="Gene3D" id="3.40.50.2020">
    <property type="match status" value="1"/>
</dbReference>
<evidence type="ECO:0000313" key="3">
    <source>
        <dbReference type="Proteomes" id="UP000245762"/>
    </source>
</evidence>
<dbReference type="Pfam" id="PF00156">
    <property type="entry name" value="Pribosyltran"/>
    <property type="match status" value="1"/>
</dbReference>
<dbReference type="InterPro" id="IPR029057">
    <property type="entry name" value="PRTase-like"/>
</dbReference>
<gene>
    <name evidence="2" type="ORF">DKG77_06115</name>
</gene>
<evidence type="ECO:0000259" key="1">
    <source>
        <dbReference type="Pfam" id="PF00156"/>
    </source>
</evidence>